<reference evidence="5 6" key="1">
    <citation type="journal article" date="2011" name="Proc. Natl. Acad. Sci. U.S.A.">
        <title>Evolutionary erosion of yeast sex chromosomes by mating-type switching accidents.</title>
        <authorList>
            <person name="Gordon J.L."/>
            <person name="Armisen D."/>
            <person name="Proux-Wera E."/>
            <person name="Oheigeartaigh S.S."/>
            <person name="Byrne K.P."/>
            <person name="Wolfe K.H."/>
        </authorList>
    </citation>
    <scope>NUCLEOTIDE SEQUENCE [LARGE SCALE GENOMIC DNA]</scope>
    <source>
        <strain evidence="6">ATCC 10662 / CBS 1146 / NBRC 0425 / NCYC 2629 / NRRL Y-866</strain>
    </source>
</reference>
<feature type="region of interest" description="Disordered" evidence="3">
    <location>
        <begin position="797"/>
        <end position="852"/>
    </location>
</feature>
<dbReference type="InParanoid" id="G8ZTY9"/>
<keyword evidence="6" id="KW-1185">Reference proteome</keyword>
<dbReference type="Gene3D" id="3.40.525.10">
    <property type="entry name" value="CRAL-TRIO lipid binding domain"/>
    <property type="match status" value="1"/>
</dbReference>
<dbReference type="PANTHER" id="PTHR10194:SF142">
    <property type="entry name" value="NEUROFIBROMIN"/>
    <property type="match status" value="1"/>
</dbReference>
<dbReference type="GO" id="GO:0007165">
    <property type="term" value="P:signal transduction"/>
    <property type="evidence" value="ECO:0007669"/>
    <property type="project" value="UniProtKB-ARBA"/>
</dbReference>
<dbReference type="InterPro" id="IPR001936">
    <property type="entry name" value="RasGAP_dom"/>
</dbReference>
<accession>G8ZTY9</accession>
<dbReference type="FunCoup" id="G8ZTY9">
    <property type="interactions" value="156"/>
</dbReference>
<dbReference type="InterPro" id="IPR036865">
    <property type="entry name" value="CRAL-TRIO_dom_sf"/>
</dbReference>
<dbReference type="OrthoDB" id="28245at2759"/>
<feature type="region of interest" description="Disordered" evidence="3">
    <location>
        <begin position="392"/>
        <end position="490"/>
    </location>
</feature>
<dbReference type="eggNOG" id="KOG1826">
    <property type="taxonomic scope" value="Eukaryota"/>
</dbReference>
<dbReference type="RefSeq" id="XP_003681294.1">
    <property type="nucleotide sequence ID" value="XM_003681246.1"/>
</dbReference>
<dbReference type="PROSITE" id="PS00509">
    <property type="entry name" value="RAS_GTPASE_ACTIV_1"/>
    <property type="match status" value="1"/>
</dbReference>
<name>G8ZTY9_TORDE</name>
<dbReference type="Proteomes" id="UP000005627">
    <property type="component" value="Chromosome 4"/>
</dbReference>
<feature type="compositionally biased region" description="Low complexity" evidence="3">
    <location>
        <begin position="392"/>
        <end position="422"/>
    </location>
</feature>
<evidence type="ECO:0000259" key="4">
    <source>
        <dbReference type="PROSITE" id="PS50018"/>
    </source>
</evidence>
<feature type="compositionally biased region" description="Polar residues" evidence="3">
    <location>
        <begin position="879"/>
        <end position="918"/>
    </location>
</feature>
<dbReference type="InterPro" id="IPR039360">
    <property type="entry name" value="Ras_GTPase"/>
</dbReference>
<dbReference type="CDD" id="cd05392">
    <property type="entry name" value="RasGAP_Neurofibromin_like"/>
    <property type="match status" value="1"/>
</dbReference>
<dbReference type="PROSITE" id="PS50018">
    <property type="entry name" value="RAS_GTPASE_ACTIV_2"/>
    <property type="match status" value="1"/>
</dbReference>
<evidence type="ECO:0000256" key="1">
    <source>
        <dbReference type="ARBA" id="ARBA00022468"/>
    </source>
</evidence>
<feature type="compositionally biased region" description="Low complexity" evidence="3">
    <location>
        <begin position="833"/>
        <end position="847"/>
    </location>
</feature>
<dbReference type="Pfam" id="PF00616">
    <property type="entry name" value="RasGAP"/>
    <property type="match status" value="1"/>
</dbReference>
<dbReference type="KEGG" id="tdl:TDEL_0D04990"/>
<dbReference type="HOGENOM" id="CLU_000439_0_0_1"/>
<feature type="compositionally biased region" description="Low complexity" evidence="3">
    <location>
        <begin position="797"/>
        <end position="812"/>
    </location>
</feature>
<dbReference type="EMBL" id="HE616745">
    <property type="protein sequence ID" value="CCE92083.1"/>
    <property type="molecule type" value="Genomic_DNA"/>
</dbReference>
<dbReference type="SMART" id="SM00323">
    <property type="entry name" value="RasGAP"/>
    <property type="match status" value="1"/>
</dbReference>
<dbReference type="GO" id="GO:0005096">
    <property type="term" value="F:GTPase activator activity"/>
    <property type="evidence" value="ECO:0007669"/>
    <property type="project" value="UniProtKB-KW"/>
</dbReference>
<feature type="compositionally biased region" description="Basic and acidic residues" evidence="3">
    <location>
        <begin position="476"/>
        <end position="488"/>
    </location>
</feature>
<dbReference type="Gene3D" id="1.10.506.10">
    <property type="entry name" value="GTPase Activation - p120gap, domain 1"/>
    <property type="match status" value="1"/>
</dbReference>
<sequence length="2972" mass="336971">MSNKDSPEMVRSLVKHLFFERILPVLPVESYLKTYGEVEANETFSMCRSVIMDVSLAQDVNAVVEETITLIELILREGDIIGENISPEAVQSILALIRLLSDSLEYFWDHAEVTQLSKAMGEALDDVYERQKRLFSGSMLGYSTHRPCFHSSSPAPLKSELATRLLETCTRIKFNTESIRMLKDMSFHLYGSTSIVAGSILPAYQAYLKDKNHPSYAEKVDLTVDYILRFLAASNPTEFTTYLKIKVLKPLLENHVSIEIKVIQHLNLFGCVFLSRKNLTRYLETIKNLSNTMKKSIYHCLLLYYASKALTFWMMARPKEYTEIFRYLKDSRSSEVSTPDSNSHSTTASYNEEVERCKAISQLASSIFDDIYSSFNISTLLSAVNSYHSNSSPQSASSSFTQSPSQFQAPPSAAASFPSSGPFSPPLYSTIPQSSTPPSLTNLSGMENSPQQSSSETLGKSSVQDSTVYPTSIEDSPSHTKRALEVRQSRTSGVPHLKNILDLYTTADSSESLSHSSVLKFLTTLVVLDMDVFTELNATCFRNIADPRKGEENASEVEEKEKIQGGIRHLTHGLKRLTTLPVAKKKGIKFMTMLMRNLGGSLLVTDTAFLDTMRALLTFFTVSSSFALVDDTIPSVVFAKRLFPALALNLDLGKDWNSEAKINPYLQKCLLRHPRFYGRSQIEVFAAAIQLDQSEFLDHLHLEELTANLSLKKLSLYTEGFRIFFHLPSTRILRKGTAKKTSDFFKSLLFKIPDTLMKSFPYFDDRVADIVTSILDGSIIEELGERNLFLSSSQSSTSSFMSSSSPSQSTSGPSPPGGMNIDMHLIGHPLGWTQSNNSSSSDTSSTNLPVGQTDHQFSHLVAPRAHRVSGTLKKNLLFSSPSGLDSERGQQATRTHTEVMQDSPSNITRNARSPLSQARSRRASDENYAKASNHFSITENLLNTALEEYDDARRIMINIFSIFKRLTNYFIIPRVERTNEEWASADFRNIIKPIFVAIIDSDDNLQQTAESFMDVLINYIPSFSEGSSQATIQGYYYLCSYTVALFSTALFDLKLTNNKREVVLHIIVKFLKVRTHLAKMSEGLNFPCALLDAESETFPLISGTLGRALMMSLFSNKSSVQKLLKTAYGEFYQVIKFHEKTVGSIPAPWLDNLGFAGAMSQDNYVTSGSVAFQRRLRLNILKFIKRPDAILLDSMEVIYKKWLSLSRSKLLSQEELADFRSFAGILASMCGVLLAIGDENSPHLKDLRVQVTTEMDVFIKKQCQWLNHPDLLTRENSRDILSTELHPLALNLLFSNLKAKIDDLSSVDLSQSDHDLSFVLLEQVIIILRTILRRDDDDKILLLFSLDVINFIDQLVEIVNKIPYESAKFYKAIIHMSKMFRAFEVAEKYLAVTGHYELKNKWLKLVTNWFNLTVDKDYDLPNLAKPHREMDLKRRDFDYLYIDTLIESSRALAFLTQDVPLEIAPSVSEEELRRSRFVVFGNYFSILLKGLEKSTDIEKFPASLKHKISILNENVITALTNLSNANVEAGFQHSLPMGYQPKNKSIRLAFLKVFINIVSNYQAKKTHTVKLKMAAMDEVILHLIKHPYLVLKTATICPPADIEACAAGLVNAFDARNASYILVKDLVAEEIKNAPRHMDILRRNSIATRALSLFSRLKGNEYLVRTLNPVLSELLDKGEFFEIEKAQPDSKKQVALFVKYMKKLVDAITNSIPFFPPELLIICQTIYESVNKKFPDYTYVAVGSFVFLRFVCPALVSPESENIVDIPQPQCKRPFITLAKVIQSIANGSDNLARWPLLEPEADFLKDCSCQIFDFLKDVCRTDRTVSIPVNLDPHPVSYEFNFLHRYFYTHELEIRRALLEDYRSFSEFESLKYFWLMIDRDLAVLGQPKMEFKNEIPSFIKDNMDEYPQLYEFMSSHAFRDVGALNSGISFAHESMSADGLPILTLTFRRFSSNGVDVETVVYRTFQIYARIWTSKHFLVLDCTEFDEQEIDVKKLTSLFASLLPPIALKNCKGYFYFNIGENFMNKWGRLLGQSNPYITHSVPQHFVNSYTDPELAKSLGLSGQSLEVLQDVRVTLNDVTLYDSKLKRFTPISLKIGNKYFLILHETSKHYKIQGWDKLLDIKFNDVYEIGKVTSVDITSTTGVKNEFTVNLTGSRTLVFSSSKYLEIVKLFYYALDRIEEEYVNEDQAPATKHDVNERENLERYDILCHIFLNVWVGLCGDDDVIRSVAYNLLAVTQETFNVDCGSHFRQSPEVYVLNYCCTFGCLISEALARTAPELTAFVFKYFLEAIENKMITQVSVPQTIACLSYWTPNIYKDVYRVNAEEGPEAASRIIRALIRLTVSDPSFTTLYVQQIWLVLVIEGSLTPLIVEELINHALDRDSEGRDWSSALSILNGSPTIDMASLIIGKLMKIIKSFLPSLKLEASTHSWSELLIVVNMSIPIFFENTLITQMFLPETLFIISLLIDVGPTKIRTSLHALLMNVSHSLTLNDAITEEQKRMLDEVCTTLSRQRSKFMFGFSQDKGRVLQNFSAASFASKFAALEHFIKSLMRLIDCSSVTEAPQWKTRFKKYLIDTVFNSDSFLSARAMMILGIVGKTSTSESLCRHLLCETMKVIAEPQVTDELIFLQIAHIFTYSKLVQGIDTSLDLLKQLFWLSAAVVESPHPVVFEGGLLFMSNTLACLYQSHFESKNDEPSLTSTLIRYRNFANTLLEELESLGGAVWDEQNFTHNTLALFSRGLSISTAKSAALESLQSLFGNSYREHGMNPESRHYLCYMFFLYLFLAPEQFTETLRVAGIEDEMVDLHDNNKIPKVLADWLSSDKCCPNITLYQGAILFSSSVSDEPCKLKFALIMRFLMKARPTTIFRIYVVVREELRRIAALDLTSDCVAVSFDIIRLLVKYPEFNNMEKFHSEIVQTIKQRGLQAVTKIDEYDQSSTDLFTKLEANADLIYNWKRLITMILSRMTCFV</sequence>
<protein>
    <recommendedName>
        <fullName evidence="4">Ras-GAP domain-containing protein</fullName>
    </recommendedName>
</protein>
<evidence type="ECO:0000256" key="2">
    <source>
        <dbReference type="ARBA" id="ARBA00022553"/>
    </source>
</evidence>
<evidence type="ECO:0000313" key="5">
    <source>
        <dbReference type="EMBL" id="CCE92083.1"/>
    </source>
</evidence>
<feature type="region of interest" description="Disordered" evidence="3">
    <location>
        <begin position="879"/>
        <end position="927"/>
    </location>
</feature>
<evidence type="ECO:0000256" key="3">
    <source>
        <dbReference type="SAM" id="MobiDB-lite"/>
    </source>
</evidence>
<dbReference type="GeneID" id="11502517"/>
<proteinExistence type="predicted"/>
<dbReference type="PANTHER" id="PTHR10194">
    <property type="entry name" value="RAS GTPASE-ACTIVATING PROTEINS"/>
    <property type="match status" value="1"/>
</dbReference>
<keyword evidence="1" id="KW-0343">GTPase activation</keyword>
<keyword evidence="2" id="KW-0597">Phosphoprotein</keyword>
<dbReference type="STRING" id="1076872.G8ZTY9"/>
<dbReference type="InterPro" id="IPR008936">
    <property type="entry name" value="Rho_GTPase_activation_prot"/>
</dbReference>
<dbReference type="InterPro" id="IPR023152">
    <property type="entry name" value="RasGAP_CS"/>
</dbReference>
<organism evidence="5 6">
    <name type="scientific">Torulaspora delbrueckii</name>
    <name type="common">Yeast</name>
    <name type="synonym">Candida colliculosa</name>
    <dbReference type="NCBI Taxonomy" id="4950"/>
    <lineage>
        <taxon>Eukaryota</taxon>
        <taxon>Fungi</taxon>
        <taxon>Dikarya</taxon>
        <taxon>Ascomycota</taxon>
        <taxon>Saccharomycotina</taxon>
        <taxon>Saccharomycetes</taxon>
        <taxon>Saccharomycetales</taxon>
        <taxon>Saccharomycetaceae</taxon>
        <taxon>Torulaspora</taxon>
    </lineage>
</organism>
<evidence type="ECO:0000313" key="6">
    <source>
        <dbReference type="Proteomes" id="UP000005627"/>
    </source>
</evidence>
<dbReference type="SUPFAM" id="SSF48350">
    <property type="entry name" value="GTPase activation domain, GAP"/>
    <property type="match status" value="1"/>
</dbReference>
<gene>
    <name evidence="5" type="primary">TDEL0D04990</name>
    <name evidence="5" type="ORF">TDEL_0D04990</name>
</gene>
<feature type="domain" description="Ras-GAP" evidence="4">
    <location>
        <begin position="1601"/>
        <end position="1787"/>
    </location>
</feature>
<feature type="compositionally biased region" description="Polar residues" evidence="3">
    <location>
        <begin position="430"/>
        <end position="475"/>
    </location>
</feature>